<dbReference type="Pfam" id="PF03572">
    <property type="entry name" value="Peptidase_S41"/>
    <property type="match status" value="1"/>
</dbReference>
<dbReference type="PANTHER" id="PTHR32060">
    <property type="entry name" value="TAIL-SPECIFIC PROTEASE"/>
    <property type="match status" value="1"/>
</dbReference>
<dbReference type="SUPFAM" id="SSF50156">
    <property type="entry name" value="PDZ domain-like"/>
    <property type="match status" value="1"/>
</dbReference>
<keyword evidence="6" id="KW-1133">Transmembrane helix</keyword>
<dbReference type="PANTHER" id="PTHR32060:SF30">
    <property type="entry name" value="CARBOXY-TERMINAL PROCESSING PROTEASE CTPA"/>
    <property type="match status" value="1"/>
</dbReference>
<keyword evidence="6" id="KW-0812">Transmembrane</keyword>
<organism evidence="8 9">
    <name type="scientific">Carboxylicivirga marina</name>
    <dbReference type="NCBI Taxonomy" id="2800988"/>
    <lineage>
        <taxon>Bacteria</taxon>
        <taxon>Pseudomonadati</taxon>
        <taxon>Bacteroidota</taxon>
        <taxon>Bacteroidia</taxon>
        <taxon>Marinilabiliales</taxon>
        <taxon>Marinilabiliaceae</taxon>
        <taxon>Carboxylicivirga</taxon>
    </lineage>
</organism>
<accession>A0ABS1HFZ0</accession>
<dbReference type="Gene3D" id="2.30.42.10">
    <property type="match status" value="1"/>
</dbReference>
<gene>
    <name evidence="8" type="ORF">JIV24_04405</name>
</gene>
<evidence type="ECO:0000256" key="1">
    <source>
        <dbReference type="ARBA" id="ARBA00009179"/>
    </source>
</evidence>
<evidence type="ECO:0000313" key="9">
    <source>
        <dbReference type="Proteomes" id="UP000605676"/>
    </source>
</evidence>
<dbReference type="InterPro" id="IPR029045">
    <property type="entry name" value="ClpP/crotonase-like_dom_sf"/>
</dbReference>
<sequence length="573" mass="64494">MNNFLRTRRVRWIAGISLVMVMTLGLYSFNDDKRNFEVVKNLDIFYTLFREVNSYYVDETNPEKLITDGINNMLESLDPYTTYIPESDMEDFRFMTTGEYAGIGSLISKRGEHVVIAEPYENFPAAEAGLKAGDKILEIDGKNMVGKNTPDVSDMLKGSANTSLKIKVERPGEKKPINIELERKKISINPVPYYGMVNDETGIIQLNNFTQDCSREIEKAFLDLRDKQGAKSIVLDLRANPGGLLDEAVKIVNLFVPSGSEVVSTRGKVKQWDKTYKAMRQPIDTVMPLAVLISRGSASASEIVSGALQDLDRAVVLGQRSFGKGLVQTTRNLSYNAKLKVTTAKYYIPSGRCIQALDYTHRDEDGAVGLVADSLISEYKTLNGRSVFDGGGISPDIKIKSPKYANVTFALVVQSMIFDYATEFVLKNKTIAAPEDFVIAEGDYNEFIEFVKAKEDFRYESLSQEKLKELVKTAKREGYYEKAEEDFTAMEEILKLDVEKDMRQFEDEIKELMVMEIAKRYYYQKGAIKASLQNDIELEEAKKLLKDMGQYDGLLDGTVASHAGDRPSRDKKS</sequence>
<dbReference type="SMART" id="SM00228">
    <property type="entry name" value="PDZ"/>
    <property type="match status" value="1"/>
</dbReference>
<dbReference type="PROSITE" id="PS50106">
    <property type="entry name" value="PDZ"/>
    <property type="match status" value="1"/>
</dbReference>
<dbReference type="SMART" id="SM00245">
    <property type="entry name" value="TSPc"/>
    <property type="match status" value="1"/>
</dbReference>
<name>A0ABS1HFZ0_9BACT</name>
<evidence type="ECO:0000256" key="5">
    <source>
        <dbReference type="RuleBase" id="RU004404"/>
    </source>
</evidence>
<dbReference type="CDD" id="cd06782">
    <property type="entry name" value="cpPDZ_CPP-like"/>
    <property type="match status" value="1"/>
</dbReference>
<keyword evidence="9" id="KW-1185">Reference proteome</keyword>
<feature type="domain" description="PDZ" evidence="7">
    <location>
        <begin position="98"/>
        <end position="161"/>
    </location>
</feature>
<dbReference type="InterPro" id="IPR001478">
    <property type="entry name" value="PDZ"/>
</dbReference>
<dbReference type="Pfam" id="PF17820">
    <property type="entry name" value="PDZ_6"/>
    <property type="match status" value="1"/>
</dbReference>
<dbReference type="InterPro" id="IPR036034">
    <property type="entry name" value="PDZ_sf"/>
</dbReference>
<dbReference type="SUPFAM" id="SSF52096">
    <property type="entry name" value="ClpP/crotonase"/>
    <property type="match status" value="1"/>
</dbReference>
<comment type="similarity">
    <text evidence="1 5">Belongs to the peptidase S41A family.</text>
</comment>
<dbReference type="InterPro" id="IPR041489">
    <property type="entry name" value="PDZ_6"/>
</dbReference>
<evidence type="ECO:0000256" key="3">
    <source>
        <dbReference type="ARBA" id="ARBA00022801"/>
    </source>
</evidence>
<reference evidence="8 9" key="1">
    <citation type="submission" date="2021-01" db="EMBL/GenBank/DDBJ databases">
        <title>Carboxyliciviraga sp.nov., isolated from coastal sediments.</title>
        <authorList>
            <person name="Lu D."/>
            <person name="Zhang T."/>
        </authorList>
    </citation>
    <scope>NUCLEOTIDE SEQUENCE [LARGE SCALE GENOMIC DNA]</scope>
    <source>
        <strain evidence="8 9">N1Y132</strain>
    </source>
</reference>
<evidence type="ECO:0000256" key="4">
    <source>
        <dbReference type="ARBA" id="ARBA00022825"/>
    </source>
</evidence>
<dbReference type="CDD" id="cd07560">
    <property type="entry name" value="Peptidase_S41_CPP"/>
    <property type="match status" value="1"/>
</dbReference>
<evidence type="ECO:0000256" key="2">
    <source>
        <dbReference type="ARBA" id="ARBA00022670"/>
    </source>
</evidence>
<proteinExistence type="inferred from homology"/>
<keyword evidence="4 5" id="KW-0720">Serine protease</keyword>
<keyword evidence="3 5" id="KW-0378">Hydrolase</keyword>
<keyword evidence="2 5" id="KW-0645">Protease</keyword>
<evidence type="ECO:0000256" key="6">
    <source>
        <dbReference type="SAM" id="Phobius"/>
    </source>
</evidence>
<evidence type="ECO:0000313" key="8">
    <source>
        <dbReference type="EMBL" id="MBK3516573.1"/>
    </source>
</evidence>
<dbReference type="NCBIfam" id="TIGR00225">
    <property type="entry name" value="prc"/>
    <property type="match status" value="1"/>
</dbReference>
<feature type="transmembrane region" description="Helical" evidence="6">
    <location>
        <begin position="12"/>
        <end position="29"/>
    </location>
</feature>
<dbReference type="InterPro" id="IPR004447">
    <property type="entry name" value="Peptidase_S41A"/>
</dbReference>
<dbReference type="Proteomes" id="UP000605676">
    <property type="component" value="Unassembled WGS sequence"/>
</dbReference>
<dbReference type="Gene3D" id="3.30.750.44">
    <property type="match status" value="1"/>
</dbReference>
<dbReference type="Gene3D" id="3.90.226.10">
    <property type="entry name" value="2-enoyl-CoA Hydratase, Chain A, domain 1"/>
    <property type="match status" value="1"/>
</dbReference>
<protein>
    <submittedName>
        <fullName evidence="8">PDZ domain-containing protein</fullName>
    </submittedName>
</protein>
<dbReference type="RefSeq" id="WP_200463804.1">
    <property type="nucleotide sequence ID" value="NZ_JAENRR010000007.1"/>
</dbReference>
<dbReference type="EMBL" id="JAENRR010000007">
    <property type="protein sequence ID" value="MBK3516573.1"/>
    <property type="molecule type" value="Genomic_DNA"/>
</dbReference>
<dbReference type="InterPro" id="IPR005151">
    <property type="entry name" value="Tail-specific_protease"/>
</dbReference>
<keyword evidence="6" id="KW-0472">Membrane</keyword>
<evidence type="ECO:0000259" key="7">
    <source>
        <dbReference type="PROSITE" id="PS50106"/>
    </source>
</evidence>
<comment type="caution">
    <text evidence="8">The sequence shown here is derived from an EMBL/GenBank/DDBJ whole genome shotgun (WGS) entry which is preliminary data.</text>
</comment>